<dbReference type="Proteomes" id="UP000504638">
    <property type="component" value="Unplaced"/>
</dbReference>
<dbReference type="AlphaFoldDB" id="A0A6G1G9P4"/>
<dbReference type="RefSeq" id="XP_033536375.1">
    <property type="nucleotide sequence ID" value="XM_033674560.1"/>
</dbReference>
<keyword evidence="1" id="KW-1133">Transmembrane helix</keyword>
<evidence type="ECO:0000313" key="2">
    <source>
        <dbReference type="EMBL" id="KAF1814744.1"/>
    </source>
</evidence>
<reference evidence="2 4" key="1">
    <citation type="submission" date="2020-01" db="EMBL/GenBank/DDBJ databases">
        <authorList>
            <consortium name="DOE Joint Genome Institute"/>
            <person name="Haridas S."/>
            <person name="Albert R."/>
            <person name="Binder M."/>
            <person name="Bloem J."/>
            <person name="Labutti K."/>
            <person name="Salamov A."/>
            <person name="Andreopoulos B."/>
            <person name="Baker S.E."/>
            <person name="Barry K."/>
            <person name="Bills G."/>
            <person name="Bluhm B.H."/>
            <person name="Cannon C."/>
            <person name="Castanera R."/>
            <person name="Culley D.E."/>
            <person name="Daum C."/>
            <person name="Ezra D."/>
            <person name="Gonzalez J.B."/>
            <person name="Henrissat B."/>
            <person name="Kuo A."/>
            <person name="Liang C."/>
            <person name="Lipzen A."/>
            <person name="Lutzoni F."/>
            <person name="Magnuson J."/>
            <person name="Mondo S."/>
            <person name="Nolan M."/>
            <person name="Ohm R."/>
            <person name="Pangilinan J."/>
            <person name="Park H.-J."/>
            <person name="Ramirez L."/>
            <person name="Alfaro M."/>
            <person name="Sun H."/>
            <person name="Tritt A."/>
            <person name="Yoshinaga Y."/>
            <person name="Zwiers L.-H."/>
            <person name="Turgeon B.G."/>
            <person name="Goodwin S.B."/>
            <person name="Spatafora J.W."/>
            <person name="Crous P.W."/>
            <person name="Grigoriev I.V."/>
        </authorList>
    </citation>
    <scope>NUCLEOTIDE SEQUENCE</scope>
    <source>
        <strain evidence="2 4">CBS 781.70</strain>
    </source>
</reference>
<organism evidence="2">
    <name type="scientific">Eremomyces bilateralis CBS 781.70</name>
    <dbReference type="NCBI Taxonomy" id="1392243"/>
    <lineage>
        <taxon>Eukaryota</taxon>
        <taxon>Fungi</taxon>
        <taxon>Dikarya</taxon>
        <taxon>Ascomycota</taxon>
        <taxon>Pezizomycotina</taxon>
        <taxon>Dothideomycetes</taxon>
        <taxon>Dothideomycetes incertae sedis</taxon>
        <taxon>Eremomycetales</taxon>
        <taxon>Eremomycetaceae</taxon>
        <taxon>Eremomyces</taxon>
    </lineage>
</organism>
<name>A0A6G1G9P4_9PEZI</name>
<proteinExistence type="predicted"/>
<protein>
    <submittedName>
        <fullName evidence="2 4">Uncharacterized protein</fullName>
    </submittedName>
</protein>
<gene>
    <name evidence="2 4" type="ORF">P152DRAFT_231259</name>
</gene>
<evidence type="ECO:0000313" key="3">
    <source>
        <dbReference type="Proteomes" id="UP000504638"/>
    </source>
</evidence>
<reference evidence="4" key="2">
    <citation type="submission" date="2020-04" db="EMBL/GenBank/DDBJ databases">
        <authorList>
            <consortium name="NCBI Genome Project"/>
        </authorList>
    </citation>
    <scope>NUCLEOTIDE SEQUENCE</scope>
    <source>
        <strain evidence="4">CBS 781.70</strain>
    </source>
</reference>
<evidence type="ECO:0000256" key="1">
    <source>
        <dbReference type="SAM" id="Phobius"/>
    </source>
</evidence>
<evidence type="ECO:0000313" key="4">
    <source>
        <dbReference type="RefSeq" id="XP_033536375.1"/>
    </source>
</evidence>
<dbReference type="GeneID" id="54415130"/>
<sequence>MPPCFGHAGFAVVLAAHVISSFTLCKSTTSRKMRQSRCFVVVLASEPVTASFSDP</sequence>
<dbReference type="EMBL" id="ML975152">
    <property type="protein sequence ID" value="KAF1814744.1"/>
    <property type="molecule type" value="Genomic_DNA"/>
</dbReference>
<keyword evidence="1" id="KW-0472">Membrane</keyword>
<keyword evidence="3" id="KW-1185">Reference proteome</keyword>
<reference evidence="4" key="3">
    <citation type="submission" date="2025-04" db="UniProtKB">
        <authorList>
            <consortium name="RefSeq"/>
        </authorList>
    </citation>
    <scope>IDENTIFICATION</scope>
    <source>
        <strain evidence="4">CBS 781.70</strain>
    </source>
</reference>
<accession>A0A6G1G9P4</accession>
<keyword evidence="1" id="KW-0812">Transmembrane</keyword>
<feature type="transmembrane region" description="Helical" evidence="1">
    <location>
        <begin position="6"/>
        <end position="25"/>
    </location>
</feature>